<accession>A0A8T0DH53</accession>
<comment type="caution">
    <text evidence="1">The sequence shown here is derived from an EMBL/GenBank/DDBJ whole genome shotgun (WGS) entry which is preliminary data.</text>
</comment>
<keyword evidence="2" id="KW-1185">Reference proteome</keyword>
<dbReference type="AlphaFoldDB" id="A0A8T0DH53"/>
<evidence type="ECO:0000313" key="2">
    <source>
        <dbReference type="Proteomes" id="UP000699462"/>
    </source>
</evidence>
<gene>
    <name evidence="1" type="ORF">P879_08826</name>
</gene>
<protein>
    <submittedName>
        <fullName evidence="1">Uncharacterized protein</fullName>
    </submittedName>
</protein>
<organism evidence="1 2">
    <name type="scientific">Paragonimus westermani</name>
    <dbReference type="NCBI Taxonomy" id="34504"/>
    <lineage>
        <taxon>Eukaryota</taxon>
        <taxon>Metazoa</taxon>
        <taxon>Spiralia</taxon>
        <taxon>Lophotrochozoa</taxon>
        <taxon>Platyhelminthes</taxon>
        <taxon>Trematoda</taxon>
        <taxon>Digenea</taxon>
        <taxon>Plagiorchiida</taxon>
        <taxon>Troglotremata</taxon>
        <taxon>Troglotrematidae</taxon>
        <taxon>Paragonimus</taxon>
    </lineage>
</organism>
<dbReference type="Proteomes" id="UP000699462">
    <property type="component" value="Unassembled WGS sequence"/>
</dbReference>
<proteinExistence type="predicted"/>
<evidence type="ECO:0000313" key="1">
    <source>
        <dbReference type="EMBL" id="KAF8566298.1"/>
    </source>
</evidence>
<dbReference type="EMBL" id="JTDF01005323">
    <property type="protein sequence ID" value="KAF8566298.1"/>
    <property type="molecule type" value="Genomic_DNA"/>
</dbReference>
<reference evidence="1 2" key="1">
    <citation type="submission" date="2019-07" db="EMBL/GenBank/DDBJ databases">
        <title>Annotation for the trematode Paragonimus westermani.</title>
        <authorList>
            <person name="Choi Y.-J."/>
        </authorList>
    </citation>
    <scope>NUCLEOTIDE SEQUENCE [LARGE SCALE GENOMIC DNA]</scope>
    <source>
        <strain evidence="1">180907_Pwestermani</strain>
    </source>
</reference>
<name>A0A8T0DH53_9TREM</name>
<sequence>MGPTESFVAARHYDEIIQQSHSLPDHRPVYCQPIANLRQNVLRALTSYAGQRPVLTTGSSEIRSSAFDCEIKPCAELCAIFATRGRECIILVGHKPPVCVSRDYSGRYPSREPQPLDYLAQYSTNTHRGFRATNIATNTSSRMHNVPALTDLISRGSSAALQQSDRTSAEDLKRTNLPIVTLLLTFLAGAAT</sequence>